<accession>A0A6A3ADD8</accession>
<keyword evidence="3" id="KW-1185">Reference proteome</keyword>
<evidence type="ECO:0000313" key="3">
    <source>
        <dbReference type="Proteomes" id="UP000436088"/>
    </source>
</evidence>
<dbReference type="PANTHER" id="PTHR12875">
    <property type="entry name" value="GOLGI TO ER TRAFFIC PROTEIN 4 HOMOLOG"/>
    <property type="match status" value="1"/>
</dbReference>
<dbReference type="InterPro" id="IPR011990">
    <property type="entry name" value="TPR-like_helical_dom_sf"/>
</dbReference>
<evidence type="ECO:0000256" key="1">
    <source>
        <dbReference type="ARBA" id="ARBA00005351"/>
    </source>
</evidence>
<gene>
    <name evidence="2" type="ORF">F3Y22_tig00110482pilonHSYRG00366</name>
</gene>
<sequence>MISPLCDGSSVVFIGPRRGHFRACLRSIPNPKGLGLCYPGEDDLAIERAVLMYLSMGNLRDANYLMDELKRLADSQELYFPESDLIQFITLLLLTLERDALPLFNMLRVNYKSSIDREPAFSELLDEIAEKFYGVQRRNPLQGMFGDLFKCRCDSQKSRCDSTVHRCDSTVHRCDSTVHRCDSTVHRCDNTVHRCDSTVHQKQNIYGEQCYRKGEQCYRNGEQCYRNDEQCYRNAIFENRNDTVDYRNAKCKIAMMNSAIAMVNNNVLSKNMAATRVCRNLLKSAGALTDPDC</sequence>
<dbReference type="Pfam" id="PF04190">
    <property type="entry name" value="GET4"/>
    <property type="match status" value="1"/>
</dbReference>
<proteinExistence type="inferred from homology"/>
<dbReference type="Proteomes" id="UP000436088">
    <property type="component" value="Unassembled WGS sequence"/>
</dbReference>
<protein>
    <submittedName>
        <fullName evidence="2">Apyrase 1-like</fullName>
    </submittedName>
</protein>
<dbReference type="Gene3D" id="1.25.40.10">
    <property type="entry name" value="Tetratricopeptide repeat domain"/>
    <property type="match status" value="1"/>
</dbReference>
<dbReference type="PANTHER" id="PTHR12875:SF0">
    <property type="entry name" value="GOLGI TO ER TRAFFIC PROTEIN 4 HOMOLOG"/>
    <property type="match status" value="1"/>
</dbReference>
<reference evidence="2" key="1">
    <citation type="submission" date="2019-09" db="EMBL/GenBank/DDBJ databases">
        <title>Draft genome information of white flower Hibiscus syriacus.</title>
        <authorList>
            <person name="Kim Y.-M."/>
        </authorList>
    </citation>
    <scope>NUCLEOTIDE SEQUENCE [LARGE SCALE GENOMIC DNA]</scope>
    <source>
        <strain evidence="2">YM2019G1</strain>
    </source>
</reference>
<comment type="caution">
    <text evidence="2">The sequence shown here is derived from an EMBL/GenBank/DDBJ whole genome shotgun (WGS) entry which is preliminary data.</text>
</comment>
<dbReference type="EMBL" id="VEPZ02001007">
    <property type="protein sequence ID" value="KAE8702574.1"/>
    <property type="molecule type" value="Genomic_DNA"/>
</dbReference>
<dbReference type="GO" id="GO:0005829">
    <property type="term" value="C:cytosol"/>
    <property type="evidence" value="ECO:0007669"/>
    <property type="project" value="TreeGrafter"/>
</dbReference>
<organism evidence="2 3">
    <name type="scientific">Hibiscus syriacus</name>
    <name type="common">Rose of Sharon</name>
    <dbReference type="NCBI Taxonomy" id="106335"/>
    <lineage>
        <taxon>Eukaryota</taxon>
        <taxon>Viridiplantae</taxon>
        <taxon>Streptophyta</taxon>
        <taxon>Embryophyta</taxon>
        <taxon>Tracheophyta</taxon>
        <taxon>Spermatophyta</taxon>
        <taxon>Magnoliopsida</taxon>
        <taxon>eudicotyledons</taxon>
        <taxon>Gunneridae</taxon>
        <taxon>Pentapetalae</taxon>
        <taxon>rosids</taxon>
        <taxon>malvids</taxon>
        <taxon>Malvales</taxon>
        <taxon>Malvaceae</taxon>
        <taxon>Malvoideae</taxon>
        <taxon>Hibiscus</taxon>
    </lineage>
</organism>
<dbReference type="GO" id="GO:0045048">
    <property type="term" value="P:protein insertion into ER membrane"/>
    <property type="evidence" value="ECO:0007669"/>
    <property type="project" value="InterPro"/>
</dbReference>
<dbReference type="InterPro" id="IPR007317">
    <property type="entry name" value="GET4"/>
</dbReference>
<comment type="similarity">
    <text evidence="1">Belongs to the GET4 family.</text>
</comment>
<dbReference type="AlphaFoldDB" id="A0A6A3ADD8"/>
<name>A0A6A3ADD8_HIBSY</name>
<evidence type="ECO:0000313" key="2">
    <source>
        <dbReference type="EMBL" id="KAE8702574.1"/>
    </source>
</evidence>